<evidence type="ECO:0000313" key="2">
    <source>
        <dbReference type="Proteomes" id="UP001172708"/>
    </source>
</evidence>
<sequence>MGTTTIQDAVRDTDWAGGLCGTRAVVAMGIELGIERTVGPSG</sequence>
<protein>
    <submittedName>
        <fullName evidence="1">Uncharacterized protein</fullName>
    </submittedName>
</protein>
<dbReference type="EMBL" id="JAUHQA010000001">
    <property type="protein sequence ID" value="MDN4480606.1"/>
    <property type="molecule type" value="Genomic_DNA"/>
</dbReference>
<evidence type="ECO:0000313" key="1">
    <source>
        <dbReference type="EMBL" id="MDN4480606.1"/>
    </source>
</evidence>
<comment type="caution">
    <text evidence="1">The sequence shown here is derived from an EMBL/GenBank/DDBJ whole genome shotgun (WGS) entry which is preliminary data.</text>
</comment>
<gene>
    <name evidence="1" type="ORF">QQX02_06685</name>
</gene>
<dbReference type="RefSeq" id="WP_301142041.1">
    <property type="nucleotide sequence ID" value="NZ_JAUHQA010000001.1"/>
</dbReference>
<keyword evidence="2" id="KW-1185">Reference proteome</keyword>
<dbReference type="Proteomes" id="UP001172708">
    <property type="component" value="Unassembled WGS sequence"/>
</dbReference>
<reference evidence="1" key="1">
    <citation type="submission" date="2023-06" db="EMBL/GenBank/DDBJ databases">
        <title>Egi l300058.</title>
        <authorList>
            <person name="Gao L."/>
            <person name="Fang B.-Z."/>
            <person name="Li W.-J."/>
        </authorList>
    </citation>
    <scope>NUCLEOTIDE SEQUENCE</scope>
    <source>
        <strain evidence="1">EGI L300058</strain>
    </source>
</reference>
<proteinExistence type="predicted"/>
<name>A0ABT8GH58_9MICO</name>
<organism evidence="1 2">
    <name type="scientific">Demequina muriae</name>
    <dbReference type="NCBI Taxonomy" id="3051664"/>
    <lineage>
        <taxon>Bacteria</taxon>
        <taxon>Bacillati</taxon>
        <taxon>Actinomycetota</taxon>
        <taxon>Actinomycetes</taxon>
        <taxon>Micrococcales</taxon>
        <taxon>Demequinaceae</taxon>
        <taxon>Demequina</taxon>
    </lineage>
</organism>
<accession>A0ABT8GH58</accession>